<evidence type="ECO:0000259" key="5">
    <source>
        <dbReference type="Pfam" id="PF13579"/>
    </source>
</evidence>
<dbReference type="EMBL" id="CP097218">
    <property type="protein sequence ID" value="UQN28453.1"/>
    <property type="molecule type" value="Genomic_DNA"/>
</dbReference>
<dbReference type="CDD" id="cd03801">
    <property type="entry name" value="GT4_PimA-like"/>
    <property type="match status" value="1"/>
</dbReference>
<keyword evidence="7" id="KW-1185">Reference proteome</keyword>
<evidence type="ECO:0000259" key="4">
    <source>
        <dbReference type="Pfam" id="PF00534"/>
    </source>
</evidence>
<gene>
    <name evidence="6" type="ORF">M4486_12475</name>
</gene>
<dbReference type="PANTHER" id="PTHR45947">
    <property type="entry name" value="SULFOQUINOVOSYL TRANSFERASE SQD2"/>
    <property type="match status" value="1"/>
</dbReference>
<reference evidence="6" key="1">
    <citation type="submission" date="2022-05" db="EMBL/GenBank/DDBJ databases">
        <title>Genomic analysis of Brachybacterium sp. CBA3104.</title>
        <authorList>
            <person name="Roh S.W."/>
            <person name="Kim Y.B."/>
            <person name="Kim Y."/>
        </authorList>
    </citation>
    <scope>NUCLEOTIDE SEQUENCE</scope>
    <source>
        <strain evidence="6">CBA3104</strain>
    </source>
</reference>
<protein>
    <recommendedName>
        <fullName evidence="1">D-inositol 3-phosphate glycosyltransferase</fullName>
    </recommendedName>
</protein>
<dbReference type="InterPro" id="IPR001296">
    <property type="entry name" value="Glyco_trans_1"/>
</dbReference>
<sequence length="394" mass="42283">MVENASSRADTAPLHVLHLIHTTAFGGVESSAENLRRTLEAPSAGTRPRYRIAALAAAPERLQAVRAHVVGSGVNSPLSALRMLREVRASRPDVLVTSLWRAVALGAAARMLRVSRRTRWAIWVHLPRYTNPLDRLVHTWCLPRADAVICDSEATAAQLVRPALARSGRVVPVHIVQPAAVALNGSSSSSVRDAPRPDEPLRLAFWGRLARQKRLDLVVGLLARLREIRDAGAELTLIGPDAGERAALDQQIRDAGLGASVHFLDPMDREQLSEEIARTHVFVQLSDSEGFAMSAHEALASGLVCVLTPVGQLAADTSDGQDCIQHHGDLDTTARRLVDLAAAPESFRAMGERARTAGAADAVSEFVEACEVIAGRADGGTPAEDRPSHDRAVL</sequence>
<accession>A0ABY4N1P1</accession>
<evidence type="ECO:0000256" key="1">
    <source>
        <dbReference type="ARBA" id="ARBA00021292"/>
    </source>
</evidence>
<organism evidence="6 7">
    <name type="scientific">Brachybacterium kimchii</name>
    <dbReference type="NCBI Taxonomy" id="2942909"/>
    <lineage>
        <taxon>Bacteria</taxon>
        <taxon>Bacillati</taxon>
        <taxon>Actinomycetota</taxon>
        <taxon>Actinomycetes</taxon>
        <taxon>Micrococcales</taxon>
        <taxon>Dermabacteraceae</taxon>
        <taxon>Brachybacterium</taxon>
    </lineage>
</organism>
<proteinExistence type="predicted"/>
<name>A0ABY4N1P1_9MICO</name>
<keyword evidence="2" id="KW-0328">Glycosyltransferase</keyword>
<dbReference type="InterPro" id="IPR050194">
    <property type="entry name" value="Glycosyltransferase_grp1"/>
</dbReference>
<dbReference type="Pfam" id="PF00534">
    <property type="entry name" value="Glycos_transf_1"/>
    <property type="match status" value="1"/>
</dbReference>
<dbReference type="Proteomes" id="UP001055868">
    <property type="component" value="Chromosome"/>
</dbReference>
<dbReference type="Pfam" id="PF13579">
    <property type="entry name" value="Glyco_trans_4_4"/>
    <property type="match status" value="1"/>
</dbReference>
<dbReference type="InterPro" id="IPR028098">
    <property type="entry name" value="Glyco_trans_4-like_N"/>
</dbReference>
<dbReference type="PANTHER" id="PTHR45947:SF3">
    <property type="entry name" value="SULFOQUINOVOSYL TRANSFERASE SQD2"/>
    <property type="match status" value="1"/>
</dbReference>
<feature type="domain" description="Glycosyltransferase subfamily 4-like N-terminal" evidence="5">
    <location>
        <begin position="46"/>
        <end position="174"/>
    </location>
</feature>
<dbReference type="Gene3D" id="3.40.50.2000">
    <property type="entry name" value="Glycogen Phosphorylase B"/>
    <property type="match status" value="2"/>
</dbReference>
<evidence type="ECO:0000256" key="3">
    <source>
        <dbReference type="ARBA" id="ARBA00022679"/>
    </source>
</evidence>
<evidence type="ECO:0000313" key="7">
    <source>
        <dbReference type="Proteomes" id="UP001055868"/>
    </source>
</evidence>
<dbReference type="SUPFAM" id="SSF53756">
    <property type="entry name" value="UDP-Glycosyltransferase/glycogen phosphorylase"/>
    <property type="match status" value="1"/>
</dbReference>
<evidence type="ECO:0000256" key="2">
    <source>
        <dbReference type="ARBA" id="ARBA00022676"/>
    </source>
</evidence>
<feature type="domain" description="Glycosyl transferase family 1" evidence="4">
    <location>
        <begin position="195"/>
        <end position="355"/>
    </location>
</feature>
<dbReference type="RefSeq" id="WP_249477535.1">
    <property type="nucleotide sequence ID" value="NZ_CP097218.1"/>
</dbReference>
<keyword evidence="3" id="KW-0808">Transferase</keyword>
<evidence type="ECO:0000313" key="6">
    <source>
        <dbReference type="EMBL" id="UQN28453.1"/>
    </source>
</evidence>